<organism evidence="1 2">
    <name type="scientific">Lacihabitans lacunae</name>
    <dbReference type="NCBI Taxonomy" id="1028214"/>
    <lineage>
        <taxon>Bacteria</taxon>
        <taxon>Pseudomonadati</taxon>
        <taxon>Bacteroidota</taxon>
        <taxon>Cytophagia</taxon>
        <taxon>Cytophagales</taxon>
        <taxon>Leadbetterellaceae</taxon>
        <taxon>Lacihabitans</taxon>
    </lineage>
</organism>
<accession>A0ABV7YS04</accession>
<evidence type="ECO:0000313" key="2">
    <source>
        <dbReference type="Proteomes" id="UP001595616"/>
    </source>
</evidence>
<proteinExistence type="predicted"/>
<gene>
    <name evidence="1" type="ORF">ACFOOI_01870</name>
</gene>
<dbReference type="RefSeq" id="WP_379834375.1">
    <property type="nucleotide sequence ID" value="NZ_JBHRYQ010000001.1"/>
</dbReference>
<name>A0ABV7YS04_9BACT</name>
<keyword evidence="2" id="KW-1185">Reference proteome</keyword>
<protein>
    <submittedName>
        <fullName evidence="1">Uncharacterized protein</fullName>
    </submittedName>
</protein>
<dbReference type="EMBL" id="JBHRYQ010000001">
    <property type="protein sequence ID" value="MFC3809389.1"/>
    <property type="molecule type" value="Genomic_DNA"/>
</dbReference>
<comment type="caution">
    <text evidence="1">The sequence shown here is derived from an EMBL/GenBank/DDBJ whole genome shotgun (WGS) entry which is preliminary data.</text>
</comment>
<dbReference type="Proteomes" id="UP001595616">
    <property type="component" value="Unassembled WGS sequence"/>
</dbReference>
<reference evidence="2" key="1">
    <citation type="journal article" date="2019" name="Int. J. Syst. Evol. Microbiol.">
        <title>The Global Catalogue of Microorganisms (GCM) 10K type strain sequencing project: providing services to taxonomists for standard genome sequencing and annotation.</title>
        <authorList>
            <consortium name="The Broad Institute Genomics Platform"/>
            <consortium name="The Broad Institute Genome Sequencing Center for Infectious Disease"/>
            <person name="Wu L."/>
            <person name="Ma J."/>
        </authorList>
    </citation>
    <scope>NUCLEOTIDE SEQUENCE [LARGE SCALE GENOMIC DNA]</scope>
    <source>
        <strain evidence="2">CECT 7956</strain>
    </source>
</reference>
<evidence type="ECO:0000313" key="1">
    <source>
        <dbReference type="EMBL" id="MFC3809389.1"/>
    </source>
</evidence>
<sequence>MPKTTEGLVQQHLPKSGGSVVKSSFVFNQSLVLRINICGENRHLRQARKRWQQA</sequence>